<gene>
    <name evidence="1" type="ORF">NDU88_001218</name>
</gene>
<dbReference type="AlphaFoldDB" id="A0AAV7VW99"/>
<evidence type="ECO:0000313" key="2">
    <source>
        <dbReference type="Proteomes" id="UP001066276"/>
    </source>
</evidence>
<accession>A0AAV7VW99</accession>
<name>A0AAV7VW99_PLEWA</name>
<dbReference type="Proteomes" id="UP001066276">
    <property type="component" value="Chromosome 1_2"/>
</dbReference>
<reference evidence="1" key="1">
    <citation type="journal article" date="2022" name="bioRxiv">
        <title>Sequencing and chromosome-scale assembly of the giantPleurodeles waltlgenome.</title>
        <authorList>
            <person name="Brown T."/>
            <person name="Elewa A."/>
            <person name="Iarovenko S."/>
            <person name="Subramanian E."/>
            <person name="Araus A.J."/>
            <person name="Petzold A."/>
            <person name="Susuki M."/>
            <person name="Suzuki K.-i.T."/>
            <person name="Hayashi T."/>
            <person name="Toyoda A."/>
            <person name="Oliveira C."/>
            <person name="Osipova E."/>
            <person name="Leigh N.D."/>
            <person name="Simon A."/>
            <person name="Yun M.H."/>
        </authorList>
    </citation>
    <scope>NUCLEOTIDE SEQUENCE</scope>
    <source>
        <strain evidence="1">20211129_DDA</strain>
        <tissue evidence="1">Liver</tissue>
    </source>
</reference>
<evidence type="ECO:0000313" key="1">
    <source>
        <dbReference type="EMBL" id="KAJ1205792.1"/>
    </source>
</evidence>
<sequence length="123" mass="12708">MGRAAVSAGQLRGSRTLGVAAEAGTAAIWFCADGLRTPRDWGPLEVETHERQEVLWAWGPSAVAGVASEPLSALSGERDPATENTGALEQPSAILRPAAGLPPCIADPCSGTKWLTTGSRGEE</sequence>
<keyword evidence="2" id="KW-1185">Reference proteome</keyword>
<comment type="caution">
    <text evidence="1">The sequence shown here is derived from an EMBL/GenBank/DDBJ whole genome shotgun (WGS) entry which is preliminary data.</text>
</comment>
<dbReference type="EMBL" id="JANPWB010000002">
    <property type="protein sequence ID" value="KAJ1205792.1"/>
    <property type="molecule type" value="Genomic_DNA"/>
</dbReference>
<organism evidence="1 2">
    <name type="scientific">Pleurodeles waltl</name>
    <name type="common">Iberian ribbed newt</name>
    <dbReference type="NCBI Taxonomy" id="8319"/>
    <lineage>
        <taxon>Eukaryota</taxon>
        <taxon>Metazoa</taxon>
        <taxon>Chordata</taxon>
        <taxon>Craniata</taxon>
        <taxon>Vertebrata</taxon>
        <taxon>Euteleostomi</taxon>
        <taxon>Amphibia</taxon>
        <taxon>Batrachia</taxon>
        <taxon>Caudata</taxon>
        <taxon>Salamandroidea</taxon>
        <taxon>Salamandridae</taxon>
        <taxon>Pleurodelinae</taxon>
        <taxon>Pleurodeles</taxon>
    </lineage>
</organism>
<protein>
    <submittedName>
        <fullName evidence="1">Uncharacterized protein</fullName>
    </submittedName>
</protein>
<proteinExistence type="predicted"/>